<accession>A0A2S6NFX7</accession>
<sequence>MPMTVIVTRDVPQRTRGFLASVMPEPAPGVYTSGEVSKGVRERIWTVMQDWYGATHEGSIVMIWRDDKAPGGLGVATLGAPPRQLTDLDGVLVSVW</sequence>
<dbReference type="AlphaFoldDB" id="A0A2S6NFX7"/>
<reference evidence="1 2" key="1">
    <citation type="journal article" date="2018" name="Arch. Microbiol.">
        <title>New insights into the metabolic potential of the phototrophic purple bacterium Rhodopila globiformis DSM 161(T) from its draft genome sequence and evidence for a vanadium-dependent nitrogenase.</title>
        <authorList>
            <person name="Imhoff J.F."/>
            <person name="Rahn T."/>
            <person name="Kunzel S."/>
            <person name="Neulinger S.C."/>
        </authorList>
    </citation>
    <scope>NUCLEOTIDE SEQUENCE [LARGE SCALE GENOMIC DNA]</scope>
    <source>
        <strain evidence="1 2">DSM 16996</strain>
    </source>
</reference>
<dbReference type="Pfam" id="PF09707">
    <property type="entry name" value="Cas_Cas2CT1978"/>
    <property type="match status" value="1"/>
</dbReference>
<name>A0A2S6NFX7_9HYPH</name>
<evidence type="ECO:0000313" key="2">
    <source>
        <dbReference type="Proteomes" id="UP000239089"/>
    </source>
</evidence>
<dbReference type="InterPro" id="IPR010152">
    <property type="entry name" value="CRISPR-assoc_prot_Cas2_sub"/>
</dbReference>
<protein>
    <submittedName>
        <fullName evidence="1">Type I-E CRISPR-associated endoribonuclease Cas2</fullName>
    </submittedName>
</protein>
<dbReference type="NCBIfam" id="TIGR01873">
    <property type="entry name" value="cas_CT1978"/>
    <property type="match status" value="1"/>
</dbReference>
<dbReference type="Proteomes" id="UP000239089">
    <property type="component" value="Unassembled WGS sequence"/>
</dbReference>
<dbReference type="Gene3D" id="3.30.70.240">
    <property type="match status" value="1"/>
</dbReference>
<organism evidence="1 2">
    <name type="scientific">Rhodoblastus sphagnicola</name>
    <dbReference type="NCBI Taxonomy" id="333368"/>
    <lineage>
        <taxon>Bacteria</taxon>
        <taxon>Pseudomonadati</taxon>
        <taxon>Pseudomonadota</taxon>
        <taxon>Alphaproteobacteria</taxon>
        <taxon>Hyphomicrobiales</taxon>
        <taxon>Rhodoblastaceae</taxon>
        <taxon>Rhodoblastus</taxon>
    </lineage>
</organism>
<evidence type="ECO:0000313" key="1">
    <source>
        <dbReference type="EMBL" id="PPQ33513.1"/>
    </source>
</evidence>
<gene>
    <name evidence="1" type="ORF">CCR94_01260</name>
</gene>
<keyword evidence="2" id="KW-1185">Reference proteome</keyword>
<dbReference type="OrthoDB" id="7570605at2"/>
<dbReference type="RefSeq" id="WP_104506077.1">
    <property type="nucleotide sequence ID" value="NZ_JACIGC010000014.1"/>
</dbReference>
<comment type="caution">
    <text evidence="1">The sequence shown here is derived from an EMBL/GenBank/DDBJ whole genome shotgun (WGS) entry which is preliminary data.</text>
</comment>
<proteinExistence type="predicted"/>
<dbReference type="EMBL" id="NHSJ01000018">
    <property type="protein sequence ID" value="PPQ33513.1"/>
    <property type="molecule type" value="Genomic_DNA"/>
</dbReference>